<dbReference type="GeneID" id="28489642"/>
<organism evidence="1 3">
    <name type="scientific">Methanobrevibacter olleyae</name>
    <dbReference type="NCBI Taxonomy" id="294671"/>
    <lineage>
        <taxon>Archaea</taxon>
        <taxon>Methanobacteriati</taxon>
        <taxon>Methanobacteriota</taxon>
        <taxon>Methanomada group</taxon>
        <taxon>Methanobacteria</taxon>
        <taxon>Methanobacteriales</taxon>
        <taxon>Methanobacteriaceae</taxon>
        <taxon>Methanobrevibacter</taxon>
    </lineage>
</organism>
<dbReference type="KEGG" id="mol:YLM1_1332"/>
<protein>
    <submittedName>
        <fullName evidence="2">Acetyltransferase (Isoleucine patch superfamily)</fullName>
    </submittedName>
    <submittedName>
        <fullName evidence="1">Hexapeptide repeat-containing acetyltransferase</fullName>
    </submittedName>
</protein>
<dbReference type="STRING" id="294671.YLM1_1332"/>
<sequence>MISNIFNFIKNIKREYYTFRVKRVSKSCGYDLRVNNYSYITPKTSLGNNVNFNGMKIQGTADVIIGDNFHSGIECMIITDSHNYEGKAIPYDSTVISKDVIIEDNVWLGNRVIILPGVTIGEGAIIQAGSVVVSNIPKYAIAGGHPAKVFSSRDKDHYDKLKKEGKFH</sequence>
<dbReference type="OrthoDB" id="1475at2157"/>
<dbReference type="Pfam" id="PF00132">
    <property type="entry name" value="Hexapep"/>
    <property type="match status" value="1"/>
</dbReference>
<evidence type="ECO:0000313" key="3">
    <source>
        <dbReference type="Proteomes" id="UP000066376"/>
    </source>
</evidence>
<reference evidence="2" key="3">
    <citation type="submission" date="2016-10" db="EMBL/GenBank/DDBJ databases">
        <authorList>
            <person name="de Groot N.N."/>
        </authorList>
    </citation>
    <scope>NUCLEOTIDE SEQUENCE [LARGE SCALE GENOMIC DNA]</scope>
    <source>
        <strain evidence="2">DSM 16632</strain>
    </source>
</reference>
<dbReference type="EMBL" id="CP014265">
    <property type="protein sequence ID" value="AMK15889.1"/>
    <property type="molecule type" value="Genomic_DNA"/>
</dbReference>
<dbReference type="GO" id="GO:0016740">
    <property type="term" value="F:transferase activity"/>
    <property type="evidence" value="ECO:0007669"/>
    <property type="project" value="UniProtKB-KW"/>
</dbReference>
<gene>
    <name evidence="2" type="ORF">SAMN02910297_00009</name>
    <name evidence="1" type="ORF">YLM1_1332</name>
</gene>
<dbReference type="RefSeq" id="WP_067147575.1">
    <property type="nucleotide sequence ID" value="NZ_CP014265.1"/>
</dbReference>
<reference evidence="3" key="2">
    <citation type="submission" date="2016-02" db="EMBL/GenBank/DDBJ databases">
        <title>The draft genome sequence of the rumen methanogen Methanobrevibacter olleyae YLM1.</title>
        <authorList>
            <consortium name="New Zealand Agricultural Greenhouse Gas Research Centre/Pastoral Greenhouse Gas Research Consortium"/>
            <person name="Kelly W.J."/>
            <person name="Li D."/>
            <person name="Lambie S.C."/>
            <person name="Attwood G.T."/>
            <person name="Altermann E."/>
            <person name="Leahy S.C."/>
        </authorList>
    </citation>
    <scope>NUCLEOTIDE SEQUENCE [LARGE SCALE GENOMIC DNA]</scope>
    <source>
        <strain evidence="3">YLM1</strain>
    </source>
</reference>
<keyword evidence="3" id="KW-1185">Reference proteome</keyword>
<reference evidence="1 3" key="1">
    <citation type="journal article" date="2016" name="Genome Announc.">
        <title>Draft Genome Sequence of the Rumen Methanogen Methanobrevibacter olleyae YLM1.</title>
        <authorList>
            <person name="Kelly W.J."/>
            <person name="Li D."/>
            <person name="Lambie S.C."/>
            <person name="Cox F."/>
            <person name="Attwood G.T."/>
            <person name="Altermann E."/>
            <person name="Leahy S.C."/>
        </authorList>
    </citation>
    <scope>NUCLEOTIDE SEQUENCE [LARGE SCALE GENOMIC DNA]</scope>
    <source>
        <strain evidence="1 3">YLM1</strain>
    </source>
</reference>
<dbReference type="InterPro" id="IPR001451">
    <property type="entry name" value="Hexapep"/>
</dbReference>
<dbReference type="PATRIC" id="fig|294671.3.peg.1390"/>
<dbReference type="InterPro" id="IPR051159">
    <property type="entry name" value="Hexapeptide_acetyltransf"/>
</dbReference>
<dbReference type="InterPro" id="IPR011004">
    <property type="entry name" value="Trimer_LpxA-like_sf"/>
</dbReference>
<dbReference type="AlphaFoldDB" id="A0A126R1P8"/>
<evidence type="ECO:0000313" key="4">
    <source>
        <dbReference type="Proteomes" id="UP000183442"/>
    </source>
</evidence>
<name>A0A126R1P8_METOL</name>
<evidence type="ECO:0000313" key="2">
    <source>
        <dbReference type="EMBL" id="SFL14736.1"/>
    </source>
</evidence>
<dbReference type="EMBL" id="FOTL01000001">
    <property type="protein sequence ID" value="SFL14736.1"/>
    <property type="molecule type" value="Genomic_DNA"/>
</dbReference>
<evidence type="ECO:0000313" key="1">
    <source>
        <dbReference type="EMBL" id="AMK15889.1"/>
    </source>
</evidence>
<dbReference type="Gene3D" id="2.160.10.10">
    <property type="entry name" value="Hexapeptide repeat proteins"/>
    <property type="match status" value="1"/>
</dbReference>
<proteinExistence type="predicted"/>
<accession>A0A126R1P8</accession>
<dbReference type="PANTHER" id="PTHR23416">
    <property type="entry name" value="SIALIC ACID SYNTHASE-RELATED"/>
    <property type="match status" value="1"/>
</dbReference>
<keyword evidence="1" id="KW-0808">Transferase</keyword>
<dbReference type="SUPFAM" id="SSF51161">
    <property type="entry name" value="Trimeric LpxA-like enzymes"/>
    <property type="match status" value="1"/>
</dbReference>
<reference evidence="4" key="4">
    <citation type="submission" date="2016-10" db="EMBL/GenBank/DDBJ databases">
        <authorList>
            <person name="Varghese N."/>
        </authorList>
    </citation>
    <scope>NUCLEOTIDE SEQUENCE [LARGE SCALE GENOMIC DNA]</scope>
    <source>
        <strain evidence="4">DSM 16632</strain>
    </source>
</reference>
<dbReference type="Proteomes" id="UP000183442">
    <property type="component" value="Unassembled WGS sequence"/>
</dbReference>
<dbReference type="CDD" id="cd04647">
    <property type="entry name" value="LbH_MAT_like"/>
    <property type="match status" value="1"/>
</dbReference>
<dbReference type="Proteomes" id="UP000066376">
    <property type="component" value="Chromosome"/>
</dbReference>